<dbReference type="Proteomes" id="UP000467840">
    <property type="component" value="Chromosome 12"/>
</dbReference>
<organism evidence="2 3">
    <name type="scientific">Hevea brasiliensis</name>
    <name type="common">Para rubber tree</name>
    <name type="synonym">Siphonia brasiliensis</name>
    <dbReference type="NCBI Taxonomy" id="3981"/>
    <lineage>
        <taxon>Eukaryota</taxon>
        <taxon>Viridiplantae</taxon>
        <taxon>Streptophyta</taxon>
        <taxon>Embryophyta</taxon>
        <taxon>Tracheophyta</taxon>
        <taxon>Spermatophyta</taxon>
        <taxon>Magnoliopsida</taxon>
        <taxon>eudicotyledons</taxon>
        <taxon>Gunneridae</taxon>
        <taxon>Pentapetalae</taxon>
        <taxon>rosids</taxon>
        <taxon>fabids</taxon>
        <taxon>Malpighiales</taxon>
        <taxon>Euphorbiaceae</taxon>
        <taxon>Crotonoideae</taxon>
        <taxon>Micrandreae</taxon>
        <taxon>Hevea</taxon>
    </lineage>
</organism>
<protein>
    <submittedName>
        <fullName evidence="2">Uncharacterized protein</fullName>
    </submittedName>
</protein>
<gene>
    <name evidence="2" type="ORF">GH714_020155</name>
</gene>
<accession>A0A6A6K646</accession>
<dbReference type="PANTHER" id="PTHR32258">
    <property type="entry name" value="PROTEIN NETWORKED 4A"/>
    <property type="match status" value="1"/>
</dbReference>
<reference evidence="2 3" key="1">
    <citation type="journal article" date="2020" name="Mol. Plant">
        <title>The Chromosome-Based Rubber Tree Genome Provides New Insights into Spurge Genome Evolution and Rubber Biosynthesis.</title>
        <authorList>
            <person name="Liu J."/>
            <person name="Shi C."/>
            <person name="Shi C.C."/>
            <person name="Li W."/>
            <person name="Zhang Q.J."/>
            <person name="Zhang Y."/>
            <person name="Li K."/>
            <person name="Lu H.F."/>
            <person name="Shi C."/>
            <person name="Zhu S.T."/>
            <person name="Xiao Z.Y."/>
            <person name="Nan H."/>
            <person name="Yue Y."/>
            <person name="Zhu X.G."/>
            <person name="Wu Y."/>
            <person name="Hong X.N."/>
            <person name="Fan G.Y."/>
            <person name="Tong Y."/>
            <person name="Zhang D."/>
            <person name="Mao C.L."/>
            <person name="Liu Y.L."/>
            <person name="Hao S.J."/>
            <person name="Liu W.Q."/>
            <person name="Lv M.Q."/>
            <person name="Zhang H.B."/>
            <person name="Liu Y."/>
            <person name="Hu-Tang G.R."/>
            <person name="Wang J.P."/>
            <person name="Wang J.H."/>
            <person name="Sun Y.H."/>
            <person name="Ni S.B."/>
            <person name="Chen W.B."/>
            <person name="Zhang X.C."/>
            <person name="Jiao Y.N."/>
            <person name="Eichler E.E."/>
            <person name="Li G.H."/>
            <person name="Liu X."/>
            <person name="Gao L.Z."/>
        </authorList>
    </citation>
    <scope>NUCLEOTIDE SEQUENCE [LARGE SCALE GENOMIC DNA]</scope>
    <source>
        <strain evidence="3">cv. GT1</strain>
        <tissue evidence="2">Leaf</tissue>
    </source>
</reference>
<dbReference type="InterPro" id="IPR051861">
    <property type="entry name" value="NET_actin-binding_domain"/>
</dbReference>
<dbReference type="Gene3D" id="1.10.287.1490">
    <property type="match status" value="1"/>
</dbReference>
<comment type="caution">
    <text evidence="2">The sequence shown here is derived from an EMBL/GenBank/DDBJ whole genome shotgun (WGS) entry which is preliminary data.</text>
</comment>
<keyword evidence="3" id="KW-1185">Reference proteome</keyword>
<name>A0A6A6K646_HEVBR</name>
<evidence type="ECO:0000313" key="2">
    <source>
        <dbReference type="EMBL" id="KAF2284270.1"/>
    </source>
</evidence>
<keyword evidence="1" id="KW-0175">Coiled coil</keyword>
<dbReference type="PANTHER" id="PTHR32258:SF6">
    <property type="entry name" value="PROTEIN NETWORKED 1A"/>
    <property type="match status" value="1"/>
</dbReference>
<feature type="coiled-coil region" evidence="1">
    <location>
        <begin position="400"/>
        <end position="505"/>
    </location>
</feature>
<dbReference type="GO" id="GO:0005886">
    <property type="term" value="C:plasma membrane"/>
    <property type="evidence" value="ECO:0007669"/>
    <property type="project" value="TreeGrafter"/>
</dbReference>
<dbReference type="EMBL" id="JAAGAX010000018">
    <property type="protein sequence ID" value="KAF2284270.1"/>
    <property type="molecule type" value="Genomic_DNA"/>
</dbReference>
<proteinExistence type="predicted"/>
<evidence type="ECO:0000313" key="3">
    <source>
        <dbReference type="Proteomes" id="UP000467840"/>
    </source>
</evidence>
<dbReference type="GO" id="GO:0051015">
    <property type="term" value="F:actin filament binding"/>
    <property type="evidence" value="ECO:0007669"/>
    <property type="project" value="TreeGrafter"/>
</dbReference>
<feature type="coiled-coil region" evidence="1">
    <location>
        <begin position="2"/>
        <end position="364"/>
    </location>
</feature>
<evidence type="ECO:0000256" key="1">
    <source>
        <dbReference type="SAM" id="Coils"/>
    </source>
</evidence>
<dbReference type="AlphaFoldDB" id="A0A6A6K646"/>
<sequence length="557" mass="65157">MLNEQTERAETEVKALKEALARLNKEKEATELRYEQCLERIAKMEGEISHAQEDAKRLNSEILMGAAKLKDVEEQYFLLERSNQALQLEADNLAQKIATKDQELLEKEDELEKLQTSLQYEHSQFVRIEAALQTLQKLHSQSQEEQRALAKELQMKLQLLKDLEICNNDLQDDLQRVKEENQSLYELNSSSRSSIMNLQNEILSLKEVKEKLEQDLALQVAQSNSLQEEIQHLKEEIEGLNRRYHLIEQLCSLGLDPKCLNSAVKDLQDENLKLKEVCKKDRDEKEDLYEKLRNMNELLERNVALERSLSELNSKLQGSAERVKELQDSCQFLQGEKSSLVAEKAILLSQLQTMTENMRKLLDKDAVLENSLSCANVELEGLRAKSKGLEEFCQMLKDEKFNLQNERSILLSQLENVEQRLGNLERRFTRLEEKYVDLEKEKESTLCEVRELQIYLGIEKQERACYIQSSESRLADLENQVLLLKEESNLSKKEFEEELDKAANAQFEIFILQKFIQDLEEKNLSLLIECKNMLRHQNCRINLYQSWRLRILSSRWN</sequence>